<accession>A0A835RBW9</accession>
<evidence type="ECO:0000313" key="2">
    <source>
        <dbReference type="Proteomes" id="UP000639772"/>
    </source>
</evidence>
<organism evidence="1 2">
    <name type="scientific">Vanilla planifolia</name>
    <name type="common">Vanilla</name>
    <dbReference type="NCBI Taxonomy" id="51239"/>
    <lineage>
        <taxon>Eukaryota</taxon>
        <taxon>Viridiplantae</taxon>
        <taxon>Streptophyta</taxon>
        <taxon>Embryophyta</taxon>
        <taxon>Tracheophyta</taxon>
        <taxon>Spermatophyta</taxon>
        <taxon>Magnoliopsida</taxon>
        <taxon>Liliopsida</taxon>
        <taxon>Asparagales</taxon>
        <taxon>Orchidaceae</taxon>
        <taxon>Vanilloideae</taxon>
        <taxon>Vanilleae</taxon>
        <taxon>Vanilla</taxon>
    </lineage>
</organism>
<protein>
    <submittedName>
        <fullName evidence="1">Uncharacterized protein</fullName>
    </submittedName>
</protein>
<sequence>MQASCIMDLSYITSLCGYPDKASFWSSTQAGSSRNPNLCAALSTPALLLTTSRPSAVRRQLQKDPDRHPSSWYPPFWSGVGAAKAWLSWRGRAPDAWRMTAFQRINFWRGRVGVPQGRQRHRQRRRRYRVPRHCWAAERWQSKTGGRGVGDQYDRGFSAEMRHWWSSRHIVRLLGFVSSRIARSPTIWWDARCRIATGPLGPLLSPPRLLAAHHASRRRSNNILLDSISGYVRTSSGLASSCDSTASPSAYPPSPLFLFAPPQTKCTSGVIDLAEYALISGWEKATLPSFVVLQN</sequence>
<name>A0A835RBW9_VANPL</name>
<reference evidence="1 2" key="1">
    <citation type="journal article" date="2020" name="Nat. Food">
        <title>A phased Vanilla planifolia genome enables genetic improvement of flavour and production.</title>
        <authorList>
            <person name="Hasing T."/>
            <person name="Tang H."/>
            <person name="Brym M."/>
            <person name="Khazi F."/>
            <person name="Huang T."/>
            <person name="Chambers A.H."/>
        </authorList>
    </citation>
    <scope>NUCLEOTIDE SEQUENCE [LARGE SCALE GENOMIC DNA]</scope>
    <source>
        <tissue evidence="1">Leaf</tissue>
    </source>
</reference>
<proteinExistence type="predicted"/>
<dbReference type="Proteomes" id="UP000639772">
    <property type="component" value="Unassembled WGS sequence"/>
</dbReference>
<gene>
    <name evidence="1" type="ORF">HPP92_008184</name>
</gene>
<dbReference type="AlphaFoldDB" id="A0A835RBW9"/>
<comment type="caution">
    <text evidence="1">The sequence shown here is derived from an EMBL/GenBank/DDBJ whole genome shotgun (WGS) entry which is preliminary data.</text>
</comment>
<evidence type="ECO:0000313" key="1">
    <source>
        <dbReference type="EMBL" id="KAG0486089.1"/>
    </source>
</evidence>
<dbReference type="EMBL" id="JADCNM010000004">
    <property type="protein sequence ID" value="KAG0486089.1"/>
    <property type="molecule type" value="Genomic_DNA"/>
</dbReference>